<protein>
    <submittedName>
        <fullName evidence="1">Uncharacterized protein</fullName>
    </submittedName>
</protein>
<proteinExistence type="predicted"/>
<gene>
    <name evidence="1" type="ORF">DQK91_10780</name>
</gene>
<reference evidence="1 2" key="1">
    <citation type="submission" date="2018-06" db="EMBL/GenBank/DDBJ databases">
        <title>Complete genome of Desulfovibrio marinus P48SEP.</title>
        <authorList>
            <person name="Crispim J.S."/>
            <person name="Vidigal P.M.P."/>
            <person name="Silva L.C.F."/>
            <person name="Araujo L.C."/>
            <person name="Laguardia C.N."/>
            <person name="Dias R.S."/>
            <person name="Sousa M.P."/>
            <person name="Paula S.O."/>
            <person name="Silva C."/>
        </authorList>
    </citation>
    <scope>NUCLEOTIDE SEQUENCE [LARGE SCALE GENOMIC DNA]</scope>
    <source>
        <strain evidence="1 2">P48SEP</strain>
    </source>
</reference>
<name>A0A6P1ZFX0_9BACT</name>
<accession>A0A6P1ZFX0</accession>
<evidence type="ECO:0000313" key="1">
    <source>
        <dbReference type="EMBL" id="TVM33702.1"/>
    </source>
</evidence>
<evidence type="ECO:0000313" key="2">
    <source>
        <dbReference type="Proteomes" id="UP000434052"/>
    </source>
</evidence>
<dbReference type="Proteomes" id="UP000434052">
    <property type="component" value="Unassembled WGS sequence"/>
</dbReference>
<organism evidence="1 2">
    <name type="scientific">Oceanidesulfovibrio marinus</name>
    <dbReference type="NCBI Taxonomy" id="370038"/>
    <lineage>
        <taxon>Bacteria</taxon>
        <taxon>Pseudomonadati</taxon>
        <taxon>Thermodesulfobacteriota</taxon>
        <taxon>Desulfovibrionia</taxon>
        <taxon>Desulfovibrionales</taxon>
        <taxon>Desulfovibrionaceae</taxon>
        <taxon>Oceanidesulfovibrio</taxon>
    </lineage>
</organism>
<sequence length="80" mass="9150">MRLYCSPKKEANMPRYYVNKNPQTNGDHEVHKDGCSYMPQPGNLQYLGSFTDCHGALAEAKKYYSQVDGCYYCCPSCHRS</sequence>
<dbReference type="AlphaFoldDB" id="A0A6P1ZFX0"/>
<dbReference type="EMBL" id="QMIF01000006">
    <property type="protein sequence ID" value="TVM33702.1"/>
    <property type="molecule type" value="Genomic_DNA"/>
</dbReference>
<comment type="caution">
    <text evidence="1">The sequence shown here is derived from an EMBL/GenBank/DDBJ whole genome shotgun (WGS) entry which is preliminary data.</text>
</comment>